<organism evidence="1 2">
    <name type="scientific">Dubosiella muris</name>
    <dbReference type="NCBI Taxonomy" id="3038133"/>
    <lineage>
        <taxon>Bacteria</taxon>
        <taxon>Bacillati</taxon>
        <taxon>Bacillota</taxon>
        <taxon>Erysipelotrichia</taxon>
        <taxon>Erysipelotrichales</taxon>
        <taxon>Erysipelotrichaceae</taxon>
        <taxon>Dubosiella</taxon>
    </lineage>
</organism>
<dbReference type="EMBL" id="SRYG01000002">
    <property type="protein sequence ID" value="TGY67038.1"/>
    <property type="molecule type" value="Genomic_DNA"/>
</dbReference>
<evidence type="ECO:0000313" key="1">
    <source>
        <dbReference type="EMBL" id="TGY67038.1"/>
    </source>
</evidence>
<proteinExistence type="predicted"/>
<dbReference type="Proteomes" id="UP000308836">
    <property type="component" value="Unassembled WGS sequence"/>
</dbReference>
<sequence>MNGEQLLIRFTNENFQKKMYAIAENVYFFTGFGNSNATAVIGKSSVILIDALDCDRYAKNLRKELSKITPKPVRTIIYTHTCPDHTGGAGVFSDTVQEVIAFAKAREDLKYYDRLENILNMRKIFARGYGLSDEDAITHGLGPREGFIKAGASQVPLEPTTLYTGKSVEREIDGVKFKLISMPGETKDSISVLLPEYNVLAVGDNYSNVFPNMYSVRGSSYRDVANWIEILDQILALDAETILPGHTWPLLGKEEARRSIQNYRDVLEYVLFETLRCMNDGLTLNETAEAVKLPERFKTKSLGEYFSLVEWAVKAIYTGYLGWFDGQAANLIPVPQEEYRQTMLELIGEENLRRKIKACVMQEQYQMALQLNMILHDPVLEKAALEGRAAEVANANARHFYLARAKEF</sequence>
<accession>A0AC61RAU2</accession>
<protein>
    <submittedName>
        <fullName evidence="1">MBL fold metallo-hydrolase</fullName>
    </submittedName>
</protein>
<evidence type="ECO:0000313" key="2">
    <source>
        <dbReference type="Proteomes" id="UP000308836"/>
    </source>
</evidence>
<gene>
    <name evidence="1" type="ORF">E5336_01090</name>
</gene>
<reference evidence="1" key="1">
    <citation type="submission" date="2019-04" db="EMBL/GenBank/DDBJ databases">
        <title>Microbes associate with the intestines of laboratory mice.</title>
        <authorList>
            <person name="Navarre W."/>
            <person name="Wong E."/>
            <person name="Huang K."/>
            <person name="Tropini C."/>
            <person name="Ng K."/>
            <person name="Yu B."/>
        </authorList>
    </citation>
    <scope>NUCLEOTIDE SEQUENCE</scope>
    <source>
        <strain evidence="1">NM09_H32</strain>
    </source>
</reference>
<comment type="caution">
    <text evidence="1">The sequence shown here is derived from an EMBL/GenBank/DDBJ whole genome shotgun (WGS) entry which is preliminary data.</text>
</comment>
<keyword evidence="2" id="KW-1185">Reference proteome</keyword>
<name>A0AC61RAU2_9FIRM</name>